<dbReference type="EMBL" id="LR796360">
    <property type="protein sequence ID" value="CAB4139309.1"/>
    <property type="molecule type" value="Genomic_DNA"/>
</dbReference>
<accession>A0A6J5M666</accession>
<gene>
    <name evidence="1" type="ORF">UFOVP351_36</name>
</gene>
<evidence type="ECO:0000313" key="1">
    <source>
        <dbReference type="EMBL" id="CAB4139309.1"/>
    </source>
</evidence>
<protein>
    <recommendedName>
        <fullName evidence="2">Concanavalin A-like lectin/glucanases superfamily</fullName>
    </recommendedName>
</protein>
<organism evidence="1">
    <name type="scientific">uncultured Caudovirales phage</name>
    <dbReference type="NCBI Taxonomy" id="2100421"/>
    <lineage>
        <taxon>Viruses</taxon>
        <taxon>Duplodnaviria</taxon>
        <taxon>Heunggongvirae</taxon>
        <taxon>Uroviricota</taxon>
        <taxon>Caudoviricetes</taxon>
        <taxon>Peduoviridae</taxon>
        <taxon>Maltschvirus</taxon>
        <taxon>Maltschvirus maltsch</taxon>
    </lineage>
</organism>
<evidence type="ECO:0008006" key="2">
    <source>
        <dbReference type="Google" id="ProtNLM"/>
    </source>
</evidence>
<proteinExistence type="predicted"/>
<dbReference type="Gene3D" id="2.60.120.260">
    <property type="entry name" value="Galactose-binding domain-like"/>
    <property type="match status" value="1"/>
</dbReference>
<dbReference type="InterPro" id="IPR013320">
    <property type="entry name" value="ConA-like_dom_sf"/>
</dbReference>
<reference evidence="1" key="1">
    <citation type="submission" date="2020-04" db="EMBL/GenBank/DDBJ databases">
        <authorList>
            <person name="Chiriac C."/>
            <person name="Salcher M."/>
            <person name="Ghai R."/>
            <person name="Kavagutti S V."/>
        </authorList>
    </citation>
    <scope>NUCLEOTIDE SEQUENCE</scope>
</reference>
<sequence>MLRARSRLRASTGLAVWSLNLELATAAGGLDPRVTFSRGTNATLVDATGRVTYAPNNLLTNSESFEASAWNKSGATVTANSTAAPDGTTTADALVEDATTGLHLTQQSFAFVSGVSYTVSVYVKAGIRTWVQMLLPSAAFTASQGGFFDLTGAGALGTTNGTPTARTITALANGWYRISVTATATTSASGNVAIVAASANGTTSYAGSNGSTAVLLWGAQLEAVTYQTTPGAYNSTTPKNLLGFTQEFDNAAWTKTRSSITPNAAVAPDGTTTADKLVTDTTAGSHIVFQQLSTQAAGSYVFSVYAKAAELSSITLQQTISTTYGATFNLLTGAVSGLIGGAVGTATAVGDGWYRCSIAYTTTSAIALTGAIYTGFPPNDGTSGVFLWGAQLSNSASLDPYVYNPGAAPTSAAFYGPRFDFDPVTLAPRGLLIEEQRTNLLLRSEEFDNASWSKLRATVTANSTTAPDGTTTADTLLDTAVAGTHVAIQTTAKAASAITYAASVWLKADVRDQGELRVSDQAGNGVRCTFNLTTAAVGAAATFGTGFTAVSSQISQFANGWYRVVLVATSNTATTIGHEVYIANASGSISYTGTGAGFFVWGAQLEAGAFATSYIPTVASQVTRNADSAAMTGANFASWYNSSQGTLLVEASQPSIFASSRTAASVSDGGTTRFNVYRQSAGNVQGFITPGAGALATTVIAAANVPWKGALGYDTTTGSFVANGSAAASGSHTIPLGTLNALAIGSVQPTGGEIFNGHIRSIRYYPTRLSNAQLQALTA</sequence>
<name>A0A6J5M666_9CAUD</name>
<dbReference type="SUPFAM" id="SSF49899">
    <property type="entry name" value="Concanavalin A-like lectins/glucanases"/>
    <property type="match status" value="1"/>
</dbReference>